<reference evidence="13" key="2">
    <citation type="submission" date="2021-02" db="EMBL/GenBank/DDBJ databases">
        <title>Aspergillus chevalieri M1 genome sequence.</title>
        <authorList>
            <person name="Kadooka C."/>
            <person name="Mori K."/>
            <person name="Futagami T."/>
        </authorList>
    </citation>
    <scope>NUCLEOTIDE SEQUENCE</scope>
    <source>
        <strain evidence="13">M1</strain>
    </source>
</reference>
<evidence type="ECO:0000256" key="6">
    <source>
        <dbReference type="ARBA" id="ARBA00022759"/>
    </source>
</evidence>
<feature type="region of interest" description="Disordered" evidence="10">
    <location>
        <begin position="236"/>
        <end position="289"/>
    </location>
</feature>
<dbReference type="InterPro" id="IPR050951">
    <property type="entry name" value="Retrovirus_Pol_polyprotein"/>
</dbReference>
<dbReference type="InterPro" id="IPR043128">
    <property type="entry name" value="Rev_trsase/Diguanyl_cyclase"/>
</dbReference>
<dbReference type="InterPro" id="IPR001878">
    <property type="entry name" value="Znf_CCHC"/>
</dbReference>
<feature type="region of interest" description="Disordered" evidence="10">
    <location>
        <begin position="1"/>
        <end position="24"/>
    </location>
</feature>
<sequence>MSNNSNSNTTPRSSRGSEGRTPTYEELFGMVSQLQESITTLEERQSAKAIKVRPPEPFDGTRYKLRPFITQLDLYVRMNRSKLIFESDKVLLAATYLTGPAFDWFEPTLRDFQEKDEQYHNDNTTEVFSSFTEFKKRLQGTFGDIDATRNAERKLWRLKQTGSVAKLVSDFQQIITHLNWDETMYIAKFEEMLKPEIQEKLVWMERPTSLNELFERAVKIDNTLYDLRVRQKESRYGNTFRGSPRTSHYRSNDKRPAQPRSQGYEDPYGPRPMELDATQHRPFVSDKERERRRKEKLCFTCGKPGHMTKACRQRQNVRPQQQRHDNKQLHATQERGAYDTTGIVNPELRATNDSGWHMQEALDEHGGPWRPRTMIVPNLSPLRRLMEEQTTLTTEEIDEIMSSSEEEYWLNERTVGSDSGSDKAHIRTDGSEKAINEPVHEKSLGKLPNQDWSVNDFLDEEYGTQWNGHDPNVEELHEIPETPQNATPENEEHEEQILAEDNEGYTKSSVYSPISKQQLWSKRYTEQRKADEETNTDVAAYFIDDVVISLQENPKRLSKGLKELFNELNTYCPHQNLKCWERTNETWDEHLRKCDQHPYTCHYCGQNNGELWGYLRDITTKRLRGPIHSSCKYDWCDCVHYREHPKHSQLPWTACYSHACGEHYDRKKMAHYFPERPRKYNDSCPCWDWNCACRGYLLHPEHSSMHWTACYEDDCIVHFEIKDYYPSPRRLRQPRWQASLSATQRGYHLKFTTPVLNQLARVMVDSGATGNYMDPRFQRQLGILGIEKAQPEPISGLNGENLGSHLTVESGSVPMAVAEHEERINFDVTPLGQYDIVLGIPWLRNHNPEINWKTGQMNFVNCDCPRTTKGPSQREAGTSPRSTGRRPGRYVKQPRGGLNNRETNDTATNIVLAATRASERHWLMNLPGWAPGATQKYCEYLMDEDISKRSALIEEYRSERVDSNQEASDSELGSWEWIDHKELAATTQEPQIPQEYIEFQHLFKQPERPELPDHGPHDHRIPLMEGKTPTCKKIYPMSERESRILREYIEEQLAKGFIRPSTSPAGHGVLFVPKKDGSLRLCADYRPLNAITIKDRHPLPRVDEMQDRIRGAKWFTKFDIVDAYNRLRIARGEEWKTTIRTKYGHYEYLVMPFGLTNAPASFQRFIYDVLGVYLDIFVIVYLDDILVFSNTFEEHVQHVKKVLQKLEEAKLRLKLKKCEFHVQETEFLGHWITTEGIQMDKNKVQAILDWPELKNTKEVQQFTGLVNYYRRFLKDYSQFMTPLFKLLKKGQEFQWGPEQQQAFQQAKERIVSAPALVQFDPEKETTIETDASDYAIGMRMTQPGPDGKPRAVAFHSRKLVQAELNYDIHDKELLAIVVAFKTWRVYLEGARHTVLVKTDHKNLTFFTTTKELT</sequence>
<dbReference type="Pfam" id="PF00078">
    <property type="entry name" value="RVT_1"/>
    <property type="match status" value="1"/>
</dbReference>
<keyword evidence="9" id="KW-0479">Metal-binding</keyword>
<feature type="compositionally biased region" description="Basic and acidic residues" evidence="10">
    <location>
        <begin position="273"/>
        <end position="289"/>
    </location>
</feature>
<name>A0A7R7VKP6_ASPCH</name>
<dbReference type="KEGG" id="ache:ACHE_21116S"/>
<dbReference type="SMART" id="SM00343">
    <property type="entry name" value="ZnF_C2HC"/>
    <property type="match status" value="1"/>
</dbReference>
<feature type="compositionally biased region" description="Polar residues" evidence="10">
    <location>
        <begin position="869"/>
        <end position="882"/>
    </location>
</feature>
<dbReference type="RefSeq" id="XP_043134180.1">
    <property type="nucleotide sequence ID" value="XM_043285493.1"/>
</dbReference>
<protein>
    <recommendedName>
        <fullName evidence="15">Reverse transcriptase</fullName>
    </recommendedName>
</protein>
<dbReference type="CDD" id="cd00303">
    <property type="entry name" value="retropepsin_like"/>
    <property type="match status" value="1"/>
</dbReference>
<keyword evidence="14" id="KW-1185">Reference proteome</keyword>
<dbReference type="InterPro" id="IPR043502">
    <property type="entry name" value="DNA/RNA_pol_sf"/>
</dbReference>
<keyword evidence="6" id="KW-0378">Hydrolase</keyword>
<evidence type="ECO:0000256" key="1">
    <source>
        <dbReference type="ARBA" id="ARBA00022670"/>
    </source>
</evidence>
<keyword evidence="9" id="KW-0863">Zinc-finger</keyword>
<keyword evidence="8" id="KW-0511">Multifunctional enzyme</keyword>
<dbReference type="InterPro" id="IPR000477">
    <property type="entry name" value="RT_dom"/>
</dbReference>
<feature type="region of interest" description="Disordered" evidence="10">
    <location>
        <begin position="864"/>
        <end position="903"/>
    </location>
</feature>
<dbReference type="Proteomes" id="UP000637239">
    <property type="component" value="Chromosome 2"/>
</dbReference>
<evidence type="ECO:0000256" key="3">
    <source>
        <dbReference type="ARBA" id="ARBA00022695"/>
    </source>
</evidence>
<evidence type="ECO:0000259" key="11">
    <source>
        <dbReference type="PROSITE" id="PS50158"/>
    </source>
</evidence>
<dbReference type="GO" id="GO:0004519">
    <property type="term" value="F:endonuclease activity"/>
    <property type="evidence" value="ECO:0007669"/>
    <property type="project" value="UniProtKB-KW"/>
</dbReference>
<dbReference type="GO" id="GO:0003677">
    <property type="term" value="F:DNA binding"/>
    <property type="evidence" value="ECO:0007669"/>
    <property type="project" value="UniProtKB-KW"/>
</dbReference>
<dbReference type="Gene3D" id="3.30.70.270">
    <property type="match status" value="2"/>
</dbReference>
<keyword evidence="1" id="KW-0645">Protease</keyword>
<feature type="compositionally biased region" description="Polar residues" evidence="10">
    <location>
        <begin position="236"/>
        <end position="246"/>
    </location>
</feature>
<keyword evidence="7" id="KW-0238">DNA-binding</keyword>
<dbReference type="CDD" id="cd09274">
    <property type="entry name" value="RNase_HI_RT_Ty3"/>
    <property type="match status" value="1"/>
</dbReference>
<feature type="compositionally biased region" description="Low complexity" evidence="10">
    <location>
        <begin position="1"/>
        <end position="16"/>
    </location>
</feature>
<dbReference type="Pfam" id="PF19259">
    <property type="entry name" value="Ty3_capsid"/>
    <property type="match status" value="1"/>
</dbReference>
<evidence type="ECO:0000256" key="10">
    <source>
        <dbReference type="SAM" id="MobiDB-lite"/>
    </source>
</evidence>
<feature type="domain" description="Reverse transcriptase" evidence="12">
    <location>
        <begin position="1053"/>
        <end position="1232"/>
    </location>
</feature>
<evidence type="ECO:0000259" key="12">
    <source>
        <dbReference type="PROSITE" id="PS50878"/>
    </source>
</evidence>
<keyword evidence="6" id="KW-0255">Endonuclease</keyword>
<dbReference type="Pfam" id="PF13650">
    <property type="entry name" value="Asp_protease_2"/>
    <property type="match status" value="1"/>
</dbReference>
<dbReference type="FunFam" id="3.30.70.270:FF:000026">
    <property type="entry name" value="Transposon Ty3-G Gag-Pol polyprotein"/>
    <property type="match status" value="1"/>
</dbReference>
<dbReference type="GO" id="GO:0006508">
    <property type="term" value="P:proteolysis"/>
    <property type="evidence" value="ECO:0007669"/>
    <property type="project" value="UniProtKB-KW"/>
</dbReference>
<evidence type="ECO:0000313" key="14">
    <source>
        <dbReference type="Proteomes" id="UP000637239"/>
    </source>
</evidence>
<evidence type="ECO:0008006" key="15">
    <source>
        <dbReference type="Google" id="ProtNLM"/>
    </source>
</evidence>
<dbReference type="CDD" id="cd01647">
    <property type="entry name" value="RT_LTR"/>
    <property type="match status" value="1"/>
</dbReference>
<gene>
    <name evidence="13" type="ORF">ACHE_21116S</name>
</gene>
<keyword evidence="3" id="KW-0548">Nucleotidyltransferase</keyword>
<dbReference type="InterPro" id="IPR036875">
    <property type="entry name" value="Znf_CCHC_sf"/>
</dbReference>
<dbReference type="Gene3D" id="2.40.70.10">
    <property type="entry name" value="Acid Proteases"/>
    <property type="match status" value="1"/>
</dbReference>
<accession>A0A7R7VKP6</accession>
<reference evidence="13" key="1">
    <citation type="submission" date="2021-01" db="EMBL/GenBank/DDBJ databases">
        <authorList>
            <consortium name="Aspergillus chevalieri M1 genome sequencing consortium"/>
            <person name="Kazuki M."/>
            <person name="Futagami T."/>
        </authorList>
    </citation>
    <scope>NUCLEOTIDE SEQUENCE</scope>
    <source>
        <strain evidence="13">M1</strain>
    </source>
</reference>
<evidence type="ECO:0000256" key="8">
    <source>
        <dbReference type="ARBA" id="ARBA00023268"/>
    </source>
</evidence>
<evidence type="ECO:0000256" key="5">
    <source>
        <dbReference type="ARBA" id="ARBA00022750"/>
    </source>
</evidence>
<evidence type="ECO:0000256" key="7">
    <source>
        <dbReference type="ARBA" id="ARBA00023125"/>
    </source>
</evidence>
<evidence type="ECO:0000256" key="9">
    <source>
        <dbReference type="PROSITE-ProRule" id="PRU00047"/>
    </source>
</evidence>
<dbReference type="SUPFAM" id="SSF56672">
    <property type="entry name" value="DNA/RNA polymerases"/>
    <property type="match status" value="1"/>
</dbReference>
<dbReference type="InterPro" id="IPR021109">
    <property type="entry name" value="Peptidase_aspartic_dom_sf"/>
</dbReference>
<dbReference type="PROSITE" id="PS50158">
    <property type="entry name" value="ZF_CCHC"/>
    <property type="match status" value="1"/>
</dbReference>
<feature type="domain" description="CCHC-type" evidence="11">
    <location>
        <begin position="298"/>
        <end position="313"/>
    </location>
</feature>
<dbReference type="Pfam" id="PF17919">
    <property type="entry name" value="RT_RNaseH_2"/>
    <property type="match status" value="1"/>
</dbReference>
<proteinExistence type="predicted"/>
<dbReference type="GeneID" id="66980017"/>
<keyword evidence="5" id="KW-0064">Aspartyl protease</keyword>
<keyword evidence="9" id="KW-0862">Zinc</keyword>
<dbReference type="GO" id="GO:0016779">
    <property type="term" value="F:nucleotidyltransferase activity"/>
    <property type="evidence" value="ECO:0007669"/>
    <property type="project" value="UniProtKB-KW"/>
</dbReference>
<dbReference type="SUPFAM" id="SSF57756">
    <property type="entry name" value="Retrovirus zinc finger-like domains"/>
    <property type="match status" value="1"/>
</dbReference>
<dbReference type="Gene3D" id="3.10.10.10">
    <property type="entry name" value="HIV Type 1 Reverse Transcriptase, subunit A, domain 1"/>
    <property type="match status" value="1"/>
</dbReference>
<dbReference type="GO" id="GO:0004190">
    <property type="term" value="F:aspartic-type endopeptidase activity"/>
    <property type="evidence" value="ECO:0007669"/>
    <property type="project" value="UniProtKB-KW"/>
</dbReference>
<dbReference type="InterPro" id="IPR041577">
    <property type="entry name" value="RT_RNaseH_2"/>
</dbReference>
<evidence type="ECO:0000256" key="2">
    <source>
        <dbReference type="ARBA" id="ARBA00022679"/>
    </source>
</evidence>
<dbReference type="SUPFAM" id="SSF50630">
    <property type="entry name" value="Acid proteases"/>
    <property type="match status" value="1"/>
</dbReference>
<dbReference type="EMBL" id="AP024417">
    <property type="protein sequence ID" value="BCR85658.1"/>
    <property type="molecule type" value="Genomic_DNA"/>
</dbReference>
<dbReference type="InterPro" id="IPR045358">
    <property type="entry name" value="Ty3_capsid"/>
</dbReference>
<dbReference type="PROSITE" id="PS50878">
    <property type="entry name" value="RT_POL"/>
    <property type="match status" value="1"/>
</dbReference>
<evidence type="ECO:0000256" key="4">
    <source>
        <dbReference type="ARBA" id="ARBA00022722"/>
    </source>
</evidence>
<dbReference type="PANTHER" id="PTHR37984:SF5">
    <property type="entry name" value="PROTEIN NYNRIN-LIKE"/>
    <property type="match status" value="1"/>
</dbReference>
<dbReference type="GO" id="GO:0008270">
    <property type="term" value="F:zinc ion binding"/>
    <property type="evidence" value="ECO:0007669"/>
    <property type="project" value="UniProtKB-KW"/>
</dbReference>
<keyword evidence="4" id="KW-0540">Nuclease</keyword>
<keyword evidence="2" id="KW-0808">Transferase</keyword>
<evidence type="ECO:0000313" key="13">
    <source>
        <dbReference type="EMBL" id="BCR85658.1"/>
    </source>
</evidence>
<dbReference type="PANTHER" id="PTHR37984">
    <property type="entry name" value="PROTEIN CBG26694"/>
    <property type="match status" value="1"/>
</dbReference>
<organism evidence="13 14">
    <name type="scientific">Aspergillus chevalieri</name>
    <name type="common">Eurotium chevalieri</name>
    <dbReference type="NCBI Taxonomy" id="182096"/>
    <lineage>
        <taxon>Eukaryota</taxon>
        <taxon>Fungi</taxon>
        <taxon>Dikarya</taxon>
        <taxon>Ascomycota</taxon>
        <taxon>Pezizomycotina</taxon>
        <taxon>Eurotiomycetes</taxon>
        <taxon>Eurotiomycetidae</taxon>
        <taxon>Eurotiales</taxon>
        <taxon>Aspergillaceae</taxon>
        <taxon>Aspergillus</taxon>
        <taxon>Aspergillus subgen. Aspergillus</taxon>
    </lineage>
</organism>